<evidence type="ECO:0000256" key="1">
    <source>
        <dbReference type="ARBA" id="ARBA00004123"/>
    </source>
</evidence>
<evidence type="ECO:0000256" key="2">
    <source>
        <dbReference type="ARBA" id="ARBA00023015"/>
    </source>
</evidence>
<dbReference type="InterPro" id="IPR001289">
    <property type="entry name" value="NFYA"/>
</dbReference>
<feature type="region of interest" description="Disordered" evidence="6">
    <location>
        <begin position="29"/>
        <end position="78"/>
    </location>
</feature>
<dbReference type="Gene3D" id="6.10.250.2430">
    <property type="match status" value="1"/>
</dbReference>
<evidence type="ECO:0000256" key="5">
    <source>
        <dbReference type="ARBA" id="ARBA00023242"/>
    </source>
</evidence>
<evidence type="ECO:0000313" key="7">
    <source>
        <dbReference type="EMBL" id="CAA2623337.1"/>
    </source>
</evidence>
<gene>
    <name evidence="7" type="ORF">SI7747_07009273</name>
</gene>
<keyword evidence="2" id="KW-0805">Transcription regulation</keyword>
<dbReference type="PANTHER" id="PTHR12632">
    <property type="entry name" value="TRANSCRIPTION FACTOR NF-Y ALPHA-RELATED"/>
    <property type="match status" value="1"/>
</dbReference>
<comment type="subcellular location">
    <subcellularLocation>
        <location evidence="1">Nucleus</location>
    </subcellularLocation>
</comment>
<reference evidence="7 8" key="1">
    <citation type="submission" date="2019-12" db="EMBL/GenBank/DDBJ databases">
        <authorList>
            <person name="Scholz U."/>
            <person name="Mascher M."/>
            <person name="Fiebig A."/>
        </authorList>
    </citation>
    <scope>NUCLEOTIDE SEQUENCE</scope>
</reference>
<keyword evidence="3" id="KW-0238">DNA-binding</keyword>
<evidence type="ECO:0000256" key="3">
    <source>
        <dbReference type="ARBA" id="ARBA00023125"/>
    </source>
</evidence>
<evidence type="ECO:0000256" key="4">
    <source>
        <dbReference type="ARBA" id="ARBA00023163"/>
    </source>
</evidence>
<proteinExistence type="predicted"/>
<organism evidence="7">
    <name type="scientific">Spirodela intermedia</name>
    <name type="common">Intermediate duckweed</name>
    <dbReference type="NCBI Taxonomy" id="51605"/>
    <lineage>
        <taxon>Eukaryota</taxon>
        <taxon>Viridiplantae</taxon>
        <taxon>Streptophyta</taxon>
        <taxon>Embryophyta</taxon>
        <taxon>Tracheophyta</taxon>
        <taxon>Spermatophyta</taxon>
        <taxon>Magnoliopsida</taxon>
        <taxon>Liliopsida</taxon>
        <taxon>Araceae</taxon>
        <taxon>Lemnoideae</taxon>
        <taxon>Spirodela</taxon>
    </lineage>
</organism>
<dbReference type="EMBL" id="CACRZD030000007">
    <property type="protein sequence ID" value="CAA6662888.1"/>
    <property type="molecule type" value="Genomic_DNA"/>
</dbReference>
<evidence type="ECO:0000313" key="8">
    <source>
        <dbReference type="Proteomes" id="UP001189122"/>
    </source>
</evidence>
<dbReference type="GO" id="GO:0003700">
    <property type="term" value="F:DNA-binding transcription factor activity"/>
    <property type="evidence" value="ECO:0007669"/>
    <property type="project" value="InterPro"/>
</dbReference>
<feature type="compositionally biased region" description="Basic and acidic residues" evidence="6">
    <location>
        <begin position="51"/>
        <end position="63"/>
    </location>
</feature>
<feature type="region of interest" description="Disordered" evidence="6">
    <location>
        <begin position="232"/>
        <end position="252"/>
    </location>
</feature>
<keyword evidence="5" id="KW-0539">Nucleus</keyword>
<accession>A0A7I8IYE6</accession>
<dbReference type="GO" id="GO:0003677">
    <property type="term" value="F:DNA binding"/>
    <property type="evidence" value="ECO:0007669"/>
    <property type="project" value="UniProtKB-KW"/>
</dbReference>
<protein>
    <submittedName>
        <fullName evidence="7">Uncharacterized protein</fullName>
    </submittedName>
</protein>
<name>A0A7I8IYE6_SPIIN</name>
<sequence>MCLCCGAGYDASPGLGLDIDIASKSPSLDGLEVREKGGGSQPQQGSGVGEAEGHSKINQDRAAQEGPDGYYGKEQHPQPVASAVPPVAAEFLVPHAQLELGHSIACAPYMYPETYYNGLLGTYGPQPLVNSQLLGMPHTRVLYLWKWQKSLRRQSRAKAELENKLIKVRKVIFLSHNEYAMRRARGCGGDSSTRRRPIPLARLVQAQIKPDPAASLVARRIPLVSVHSISDERAEDGDCSGQQRSGMAVNQAPKRVLTI</sequence>
<keyword evidence="4" id="KW-0804">Transcription</keyword>
<dbReference type="PROSITE" id="PS51152">
    <property type="entry name" value="NFYA_HAP2_2"/>
    <property type="match status" value="1"/>
</dbReference>
<dbReference type="AlphaFoldDB" id="A0A7I8IYE6"/>
<dbReference type="Proteomes" id="UP001189122">
    <property type="component" value="Unassembled WGS sequence"/>
</dbReference>
<dbReference type="GO" id="GO:0005634">
    <property type="term" value="C:nucleus"/>
    <property type="evidence" value="ECO:0007669"/>
    <property type="project" value="UniProtKB-SubCell"/>
</dbReference>
<dbReference type="EMBL" id="LR743594">
    <property type="protein sequence ID" value="CAA2623337.1"/>
    <property type="molecule type" value="Genomic_DNA"/>
</dbReference>
<evidence type="ECO:0000256" key="6">
    <source>
        <dbReference type="SAM" id="MobiDB-lite"/>
    </source>
</evidence>
<keyword evidence="8" id="KW-1185">Reference proteome</keyword>